<keyword evidence="4" id="KW-1185">Reference proteome</keyword>
<evidence type="ECO:0000313" key="3">
    <source>
        <dbReference type="Ensembl" id="ENSPNAP00000048482.1"/>
    </source>
</evidence>
<evidence type="ECO:0008006" key="5">
    <source>
        <dbReference type="Google" id="ProtNLM"/>
    </source>
</evidence>
<feature type="region of interest" description="Disordered" evidence="1">
    <location>
        <begin position="128"/>
        <end position="167"/>
    </location>
</feature>
<feature type="signal peptide" evidence="2">
    <location>
        <begin position="1"/>
        <end position="19"/>
    </location>
</feature>
<keyword evidence="2" id="KW-0732">Signal</keyword>
<organism evidence="3 4">
    <name type="scientific">Pygocentrus nattereri</name>
    <name type="common">Red-bellied piranha</name>
    <dbReference type="NCBI Taxonomy" id="42514"/>
    <lineage>
        <taxon>Eukaryota</taxon>
        <taxon>Metazoa</taxon>
        <taxon>Chordata</taxon>
        <taxon>Craniata</taxon>
        <taxon>Vertebrata</taxon>
        <taxon>Euteleostomi</taxon>
        <taxon>Actinopterygii</taxon>
        <taxon>Neopterygii</taxon>
        <taxon>Teleostei</taxon>
        <taxon>Ostariophysi</taxon>
        <taxon>Characiformes</taxon>
        <taxon>Characoidei</taxon>
        <taxon>Pygocentrus</taxon>
    </lineage>
</organism>
<reference evidence="3" key="3">
    <citation type="submission" date="2025-09" db="UniProtKB">
        <authorList>
            <consortium name="Ensembl"/>
        </authorList>
    </citation>
    <scope>IDENTIFICATION</scope>
</reference>
<evidence type="ECO:0000256" key="2">
    <source>
        <dbReference type="SAM" id="SignalP"/>
    </source>
</evidence>
<sequence>MSAVLKLLLLSAVTLLVSAQGSENYQNLSESIRIHIDKALDKANEYFTNHYVAYESLLSEPKITADDFYVNVRLMVTTCKKDKEKGYGHRVECVKQKPKTPRINCLVCKKKNGEELIDCVRQKDAKSRERIRSSCPTPPRSYRHGGGSIMSQTGGDDGPQSGCPGCV</sequence>
<evidence type="ECO:0000313" key="4">
    <source>
        <dbReference type="Proteomes" id="UP001501920"/>
    </source>
</evidence>
<protein>
    <recommendedName>
        <fullName evidence="5">Retinoic acid receptor responder protein 2</fullName>
    </recommendedName>
</protein>
<dbReference type="Ensembl" id="ENSPNAT00000047261.1">
    <property type="protein sequence ID" value="ENSPNAP00000048482.1"/>
    <property type="gene ID" value="ENSPNAG00000032922.1"/>
</dbReference>
<reference evidence="3" key="2">
    <citation type="submission" date="2025-08" db="UniProtKB">
        <authorList>
            <consortium name="Ensembl"/>
        </authorList>
    </citation>
    <scope>IDENTIFICATION</scope>
</reference>
<proteinExistence type="predicted"/>
<reference evidence="3 4" key="1">
    <citation type="submission" date="2020-10" db="EMBL/GenBank/DDBJ databases">
        <title>Pygocentrus nattereri (red-bellied piranha) genome, fPygNat1, primary haplotype.</title>
        <authorList>
            <person name="Myers G."/>
            <person name="Meyer A."/>
            <person name="Karagic N."/>
            <person name="Pippel M."/>
            <person name="Winkler S."/>
            <person name="Tracey A."/>
            <person name="Wood J."/>
            <person name="Formenti G."/>
            <person name="Howe K."/>
            <person name="Fedrigo O."/>
            <person name="Jarvis E.D."/>
        </authorList>
    </citation>
    <scope>NUCLEOTIDE SEQUENCE [LARGE SCALE GENOMIC DNA]</scope>
</reference>
<feature type="chain" id="PRO_5043983611" description="Retinoic acid receptor responder protein 2" evidence="2">
    <location>
        <begin position="20"/>
        <end position="167"/>
    </location>
</feature>
<name>A0AAR2JDT5_PYGNA</name>
<dbReference type="AlphaFoldDB" id="A0AAR2JDT5"/>
<evidence type="ECO:0000256" key="1">
    <source>
        <dbReference type="SAM" id="MobiDB-lite"/>
    </source>
</evidence>
<accession>A0AAR2JDT5</accession>
<dbReference type="GeneTree" id="ENSGT00940000178605"/>
<dbReference type="Proteomes" id="UP001501920">
    <property type="component" value="Chromosome 2"/>
</dbReference>